<evidence type="ECO:0000313" key="2">
    <source>
        <dbReference type="EMBL" id="CAD7393336.1"/>
    </source>
</evidence>
<proteinExistence type="predicted"/>
<dbReference type="EMBL" id="OC316693">
    <property type="protein sequence ID" value="CAD7393336.1"/>
    <property type="molecule type" value="Genomic_DNA"/>
</dbReference>
<protein>
    <recommendedName>
        <fullName evidence="1">Fibronectin type-III domain-containing protein</fullName>
    </recommendedName>
</protein>
<evidence type="ECO:0000259" key="1">
    <source>
        <dbReference type="PROSITE" id="PS50853"/>
    </source>
</evidence>
<dbReference type="CDD" id="cd00063">
    <property type="entry name" value="FN3"/>
    <property type="match status" value="2"/>
</dbReference>
<reference evidence="2" key="1">
    <citation type="submission" date="2020-11" db="EMBL/GenBank/DDBJ databases">
        <authorList>
            <person name="Tran Van P."/>
        </authorList>
    </citation>
    <scope>NUCLEOTIDE SEQUENCE</scope>
</reference>
<gene>
    <name evidence="2" type="ORF">TCEB3V08_LOCUS1309</name>
</gene>
<dbReference type="InterPro" id="IPR013783">
    <property type="entry name" value="Ig-like_fold"/>
</dbReference>
<name>A0A7R9CE08_TIMCR</name>
<dbReference type="PROSITE" id="PS50853">
    <property type="entry name" value="FN3"/>
    <property type="match status" value="1"/>
</dbReference>
<organism evidence="2">
    <name type="scientific">Timema cristinae</name>
    <name type="common">Walking stick</name>
    <dbReference type="NCBI Taxonomy" id="61476"/>
    <lineage>
        <taxon>Eukaryota</taxon>
        <taxon>Metazoa</taxon>
        <taxon>Ecdysozoa</taxon>
        <taxon>Arthropoda</taxon>
        <taxon>Hexapoda</taxon>
        <taxon>Insecta</taxon>
        <taxon>Pterygota</taxon>
        <taxon>Neoptera</taxon>
        <taxon>Polyneoptera</taxon>
        <taxon>Phasmatodea</taxon>
        <taxon>Timematodea</taxon>
        <taxon>Timematoidea</taxon>
        <taxon>Timematidae</taxon>
        <taxon>Timema</taxon>
    </lineage>
</organism>
<dbReference type="AlphaFoldDB" id="A0A7R9CE08"/>
<dbReference type="Gene3D" id="2.60.40.10">
    <property type="entry name" value="Immunoglobulins"/>
    <property type="match status" value="2"/>
</dbReference>
<dbReference type="InterPro" id="IPR036116">
    <property type="entry name" value="FN3_sf"/>
</dbReference>
<dbReference type="SUPFAM" id="SSF49265">
    <property type="entry name" value="Fibronectin type III"/>
    <property type="match status" value="1"/>
</dbReference>
<accession>A0A7R9CE08</accession>
<dbReference type="InterPro" id="IPR003961">
    <property type="entry name" value="FN3_dom"/>
</dbReference>
<sequence length="439" mass="49182">MPFTCWCHKLNLIGEIWQANLRDLNNVVAKLKGIFRNARKLKRQYKLHLEENFPLLPPNLYPIPVLTRWSSWFNSVEYISSYLTAIHSFLEEKKDSLSPQGQSLLELLTPDFLNSVEVQAVFVCENCAVITNPIVELQSKSAPKAHLLFARLEAVLTKCDLVSKGHFGGKVNLLLGALPFKKKEDLVIILKMCGSKSHMKLSKYVDSTGANKLFGEVRVLKALSYLFNPSNILSRSTPNIEQVKINFKVLPFFVNYDGDLSFFYIEMCKKLKVLMEESDGIESLKIENVLLGLKTDSMFSDFATKCLQALWLPISNADSEQYFSRLGRAGGYNFTTVSAKSSGSGAALLTGLKKYRKYGVVVQAFNEKGPGPTSNEVIAQTLEDGHIEAETKVTSEINTELHGLQKYSNYSIQVWAYTKIGDGVKSNPIFCVTDEDGKE</sequence>
<feature type="domain" description="Fibronectin type-III" evidence="1">
    <location>
        <begin position="293"/>
        <end position="384"/>
    </location>
</feature>